<gene>
    <name evidence="9" type="primary">selD</name>
    <name evidence="12" type="ordered locus">Spirs_2939</name>
</gene>
<evidence type="ECO:0000256" key="5">
    <source>
        <dbReference type="ARBA" id="ARBA00022777"/>
    </source>
</evidence>
<evidence type="ECO:0000313" key="12">
    <source>
        <dbReference type="EMBL" id="ADK82042.1"/>
    </source>
</evidence>
<comment type="function">
    <text evidence="9">Synthesizes selenophosphate from selenide and ATP.</text>
</comment>
<dbReference type="AlphaFoldDB" id="E1R3S1"/>
<feature type="binding site" description="in other chain" evidence="9">
    <location>
        <begin position="47"/>
        <end position="49"/>
    </location>
    <ligand>
        <name>ATP</name>
        <dbReference type="ChEBI" id="CHEBI:30616"/>
        <note>ligand shared between dimeric partners</note>
    </ligand>
</feature>
<dbReference type="EMBL" id="CP002116">
    <property type="protein sequence ID" value="ADK82042.1"/>
    <property type="molecule type" value="Genomic_DNA"/>
</dbReference>
<dbReference type="Pfam" id="PF00586">
    <property type="entry name" value="AIRS"/>
    <property type="match status" value="1"/>
</dbReference>
<dbReference type="GO" id="GO:0000287">
    <property type="term" value="F:magnesium ion binding"/>
    <property type="evidence" value="ECO:0007669"/>
    <property type="project" value="UniProtKB-UniRule"/>
</dbReference>
<dbReference type="InterPro" id="IPR036921">
    <property type="entry name" value="PurM-like_N_sf"/>
</dbReference>
<dbReference type="GO" id="GO:0005737">
    <property type="term" value="C:cytoplasm"/>
    <property type="evidence" value="ECO:0007669"/>
    <property type="project" value="TreeGrafter"/>
</dbReference>
<comment type="catalytic activity">
    <reaction evidence="9">
        <text>hydrogenselenide + ATP + H2O = selenophosphate + AMP + phosphate + 2 H(+)</text>
        <dbReference type="Rhea" id="RHEA:18737"/>
        <dbReference type="ChEBI" id="CHEBI:15377"/>
        <dbReference type="ChEBI" id="CHEBI:15378"/>
        <dbReference type="ChEBI" id="CHEBI:16144"/>
        <dbReference type="ChEBI" id="CHEBI:29317"/>
        <dbReference type="ChEBI" id="CHEBI:30616"/>
        <dbReference type="ChEBI" id="CHEBI:43474"/>
        <dbReference type="ChEBI" id="CHEBI:456215"/>
        <dbReference type="EC" id="2.7.9.3"/>
    </reaction>
</comment>
<dbReference type="GO" id="GO:0005524">
    <property type="term" value="F:ATP binding"/>
    <property type="evidence" value="ECO:0007669"/>
    <property type="project" value="UniProtKB-UniRule"/>
</dbReference>
<proteinExistence type="inferred from homology"/>
<protein>
    <recommendedName>
        <fullName evidence="9">Selenide, water dikinase</fullName>
        <ecNumber evidence="9">2.7.9.3</ecNumber>
    </recommendedName>
    <alternativeName>
        <fullName evidence="9">Selenium donor protein</fullName>
    </alternativeName>
    <alternativeName>
        <fullName evidence="9">Selenophosphate synthase</fullName>
    </alternativeName>
</protein>
<dbReference type="InterPro" id="IPR016188">
    <property type="entry name" value="PurM-like_N"/>
</dbReference>
<evidence type="ECO:0000256" key="2">
    <source>
        <dbReference type="ARBA" id="ARBA00022679"/>
    </source>
</evidence>
<name>E1R3S1_SEDSS</name>
<keyword evidence="3 9" id="KW-0479">Metal-binding</keyword>
<dbReference type="SUPFAM" id="SSF55326">
    <property type="entry name" value="PurM N-terminal domain-like"/>
    <property type="match status" value="1"/>
</dbReference>
<dbReference type="PIRSF" id="PIRSF036407">
    <property type="entry name" value="Selenphspht_syn"/>
    <property type="match status" value="1"/>
</dbReference>
<dbReference type="STRING" id="573413.Spirs_2939"/>
<comment type="similarity">
    <text evidence="1 9">Belongs to the selenophosphate synthase 1 family. Class I subfamily.</text>
</comment>
<dbReference type="InterPro" id="IPR010918">
    <property type="entry name" value="PurM-like_C_dom"/>
</dbReference>
<feature type="domain" description="PurM-like C-terminal" evidence="11">
    <location>
        <begin position="168"/>
        <end position="339"/>
    </location>
</feature>
<dbReference type="GO" id="GO:0004756">
    <property type="term" value="F:selenide, water dikinase activity"/>
    <property type="evidence" value="ECO:0007669"/>
    <property type="project" value="UniProtKB-UniRule"/>
</dbReference>
<keyword evidence="2 9" id="KW-0808">Transferase</keyword>
<dbReference type="NCBIfam" id="TIGR00476">
    <property type="entry name" value="selD"/>
    <property type="match status" value="1"/>
</dbReference>
<sequence>MKDEAIKLTGFTRFSGCGAKLGPGLLDKALCGLSQPKNPAVLSDFSAAEDAGVYKIDEHMALVQTVDFFPPIVDDPFTFGRIAAANALSDVFAMGGTPLTALTILCYPKDKIPLEHLRSMMEGGISALTEASCSLVGGHSVDDPELKLGFSITGRVEPQKVWRNNTLRKGDALIFSKALGTGLINTALRAELASEEAIEAASRQMATLNLSAMEILKTADLSACTDVTGFGLLGHAAEMVSGSACGLTIKSGSLKLLPDVMEYASMGLVPEGTYRNKEFRLPFIANAETIDPVLLDLLFDPQTSGGLLAAVSPRDAERCVEAMNEQGLSAALIGSVEGPSEKITIA</sequence>
<dbReference type="RefSeq" id="WP_013255501.1">
    <property type="nucleotide sequence ID" value="NC_014364.1"/>
</dbReference>
<keyword evidence="13" id="KW-1185">Reference proteome</keyword>
<dbReference type="NCBIfam" id="NF002098">
    <property type="entry name" value="PRK00943.1"/>
    <property type="match status" value="1"/>
</dbReference>
<feature type="binding site" evidence="9">
    <location>
        <position position="50"/>
    </location>
    <ligand>
        <name>Mg(2+)</name>
        <dbReference type="ChEBI" id="CHEBI:18420"/>
    </ligand>
</feature>
<evidence type="ECO:0000256" key="9">
    <source>
        <dbReference type="HAMAP-Rule" id="MF_00625"/>
    </source>
</evidence>
<dbReference type="InterPro" id="IPR036676">
    <property type="entry name" value="PurM-like_C_sf"/>
</dbReference>
<dbReference type="SUPFAM" id="SSF56042">
    <property type="entry name" value="PurM C-terminal domain-like"/>
    <property type="match status" value="1"/>
</dbReference>
<feature type="active site" evidence="9">
    <location>
        <position position="17"/>
    </location>
</feature>
<comment type="subunit">
    <text evidence="9">Homodimer.</text>
</comment>
<accession>E1R3S1</accession>
<dbReference type="KEGG" id="ssm:Spirs_2939"/>
<dbReference type="HOGENOM" id="CLU_032859_0_1_12"/>
<dbReference type="EC" id="2.7.9.3" evidence="9"/>
<comment type="cofactor">
    <cofactor evidence="9">
        <name>Mg(2+)</name>
        <dbReference type="ChEBI" id="CHEBI:18420"/>
    </cofactor>
    <text evidence="9">Binds 1 Mg(2+) ion per monomer.</text>
</comment>
<dbReference type="OrthoDB" id="9772934at2"/>
<evidence type="ECO:0000256" key="7">
    <source>
        <dbReference type="ARBA" id="ARBA00022842"/>
    </source>
</evidence>
<evidence type="ECO:0000259" key="10">
    <source>
        <dbReference type="Pfam" id="PF00586"/>
    </source>
</evidence>
<feature type="binding site" description="in other chain" evidence="9">
    <location>
        <position position="20"/>
    </location>
    <ligand>
        <name>ATP</name>
        <dbReference type="ChEBI" id="CHEBI:30616"/>
        <note>ligand shared between dimeric partners</note>
    </ligand>
</feature>
<organism evidence="12 13">
    <name type="scientific">Sediminispirochaeta smaragdinae (strain DSM 11293 / JCM 15392 / SEBR 4228)</name>
    <name type="common">Spirochaeta smaragdinae</name>
    <dbReference type="NCBI Taxonomy" id="573413"/>
    <lineage>
        <taxon>Bacteria</taxon>
        <taxon>Pseudomonadati</taxon>
        <taxon>Spirochaetota</taxon>
        <taxon>Spirochaetia</taxon>
        <taxon>Spirochaetales</taxon>
        <taxon>Spirochaetaceae</taxon>
        <taxon>Sediminispirochaeta</taxon>
    </lineage>
</organism>
<evidence type="ECO:0000313" key="13">
    <source>
        <dbReference type="Proteomes" id="UP000002318"/>
    </source>
</evidence>
<feature type="binding site" evidence="9">
    <location>
        <begin position="138"/>
        <end position="140"/>
    </location>
    <ligand>
        <name>ATP</name>
        <dbReference type="ChEBI" id="CHEBI:30616"/>
        <note>ligand shared between dimeric partners</note>
    </ligand>
</feature>
<feature type="binding site" description="in other chain" evidence="9">
    <location>
        <position position="67"/>
    </location>
    <ligand>
        <name>ATP</name>
        <dbReference type="ChEBI" id="CHEBI:30616"/>
        <note>ligand shared between dimeric partners</note>
    </ligand>
</feature>
<dbReference type="CDD" id="cd02195">
    <property type="entry name" value="SelD"/>
    <property type="match status" value="1"/>
</dbReference>
<dbReference type="GO" id="GO:0016260">
    <property type="term" value="P:selenocysteine biosynthetic process"/>
    <property type="evidence" value="ECO:0007669"/>
    <property type="project" value="InterPro"/>
</dbReference>
<keyword evidence="4 9" id="KW-0547">Nucleotide-binding</keyword>
<dbReference type="PANTHER" id="PTHR10256:SF0">
    <property type="entry name" value="INACTIVE SELENIDE, WATER DIKINASE-LIKE PROTEIN-RELATED"/>
    <property type="match status" value="1"/>
</dbReference>
<keyword evidence="6 9" id="KW-0067">ATP-binding</keyword>
<dbReference type="eggNOG" id="COG0709">
    <property type="taxonomic scope" value="Bacteria"/>
</dbReference>
<evidence type="ECO:0000256" key="4">
    <source>
        <dbReference type="ARBA" id="ARBA00022741"/>
    </source>
</evidence>
<keyword evidence="7 9" id="KW-0460">Magnesium</keyword>
<dbReference type="InterPro" id="IPR004536">
    <property type="entry name" value="SPS/SelD"/>
</dbReference>
<evidence type="ECO:0000256" key="8">
    <source>
        <dbReference type="ARBA" id="ARBA00023266"/>
    </source>
</evidence>
<evidence type="ECO:0000256" key="1">
    <source>
        <dbReference type="ARBA" id="ARBA00008026"/>
    </source>
</evidence>
<feature type="binding site" description="in other chain" evidence="9">
    <location>
        <position position="90"/>
    </location>
    <ligand>
        <name>ATP</name>
        <dbReference type="ChEBI" id="CHEBI:30616"/>
        <note>ligand shared between dimeric partners</note>
    </ligand>
</feature>
<keyword evidence="8 9" id="KW-0711">Selenium</keyword>
<feature type="domain" description="PurM-like N-terminal" evidence="10">
    <location>
        <begin position="49"/>
        <end position="156"/>
    </location>
</feature>
<evidence type="ECO:0000256" key="3">
    <source>
        <dbReference type="ARBA" id="ARBA00022723"/>
    </source>
</evidence>
<dbReference type="Pfam" id="PF02769">
    <property type="entry name" value="AIRS_C"/>
    <property type="match status" value="1"/>
</dbReference>
<dbReference type="InterPro" id="IPR023061">
    <property type="entry name" value="SelD_I"/>
</dbReference>
<dbReference type="Gene3D" id="3.90.650.10">
    <property type="entry name" value="PurM-like C-terminal domain"/>
    <property type="match status" value="1"/>
</dbReference>
<evidence type="ECO:0000259" key="11">
    <source>
        <dbReference type="Pfam" id="PF02769"/>
    </source>
</evidence>
<dbReference type="FunFam" id="3.30.1330.10:FF:000003">
    <property type="entry name" value="Selenide, water dikinase"/>
    <property type="match status" value="1"/>
</dbReference>
<dbReference type="Gene3D" id="3.30.1330.10">
    <property type="entry name" value="PurM-like, N-terminal domain"/>
    <property type="match status" value="1"/>
</dbReference>
<reference evidence="12 13" key="1">
    <citation type="journal article" date="2010" name="Stand. Genomic Sci.">
        <title>Complete genome sequence of Spirochaeta smaragdinae type strain (SEBR 4228).</title>
        <authorList>
            <person name="Mavromatis K."/>
            <person name="Yasawong M."/>
            <person name="Chertkov O."/>
            <person name="Lapidus A."/>
            <person name="Lucas S."/>
            <person name="Nolan M."/>
            <person name="Del Rio T.G."/>
            <person name="Tice H."/>
            <person name="Cheng J.F."/>
            <person name="Pitluck S."/>
            <person name="Liolios K."/>
            <person name="Ivanova N."/>
            <person name="Tapia R."/>
            <person name="Han C."/>
            <person name="Bruce D."/>
            <person name="Goodwin L."/>
            <person name="Pati A."/>
            <person name="Chen A."/>
            <person name="Palaniappan K."/>
            <person name="Land M."/>
            <person name="Hauser L."/>
            <person name="Chang Y.J."/>
            <person name="Jeffries C.D."/>
            <person name="Detter J.C."/>
            <person name="Rohde M."/>
            <person name="Brambilla E."/>
            <person name="Spring S."/>
            <person name="Goker M."/>
            <person name="Sikorski J."/>
            <person name="Woyke T."/>
            <person name="Bristow J."/>
            <person name="Eisen J.A."/>
            <person name="Markowitz V."/>
            <person name="Hugenholtz P."/>
            <person name="Klenk H.P."/>
            <person name="Kyrpides N.C."/>
        </authorList>
    </citation>
    <scope>NUCLEOTIDE SEQUENCE [LARGE SCALE GENOMIC DNA]</scope>
    <source>
        <strain evidence="13">DSM 11293 / JCM 15392 / SEBR 4228</strain>
    </source>
</reference>
<dbReference type="HAMAP" id="MF_00625">
    <property type="entry name" value="SelD"/>
    <property type="match status" value="1"/>
</dbReference>
<feature type="site" description="Important for catalytic activity" evidence="9">
    <location>
        <position position="20"/>
    </location>
</feature>
<keyword evidence="5 9" id="KW-0418">Kinase</keyword>
<feature type="binding site" evidence="9">
    <location>
        <position position="90"/>
    </location>
    <ligand>
        <name>Mg(2+)</name>
        <dbReference type="ChEBI" id="CHEBI:18420"/>
    </ligand>
</feature>
<evidence type="ECO:0000256" key="6">
    <source>
        <dbReference type="ARBA" id="ARBA00022840"/>
    </source>
</evidence>
<feature type="binding site" evidence="9">
    <location>
        <position position="226"/>
    </location>
    <ligand>
        <name>Mg(2+)</name>
        <dbReference type="ChEBI" id="CHEBI:18420"/>
    </ligand>
</feature>
<dbReference type="Proteomes" id="UP000002318">
    <property type="component" value="Chromosome"/>
</dbReference>
<dbReference type="PANTHER" id="PTHR10256">
    <property type="entry name" value="SELENIDE, WATER DIKINASE"/>
    <property type="match status" value="1"/>
</dbReference>